<keyword evidence="1" id="KW-1133">Transmembrane helix</keyword>
<dbReference type="Proteomes" id="UP001143349">
    <property type="component" value="Unassembled WGS sequence"/>
</dbReference>
<comment type="caution">
    <text evidence="2">The sequence shown here is derived from an EMBL/GenBank/DDBJ whole genome shotgun (WGS) entry which is preliminary data.</text>
</comment>
<reference evidence="2" key="1">
    <citation type="journal article" date="2014" name="Int. J. Syst. Evol. Microbiol.">
        <title>Complete genome sequence of Corynebacterium casei LMG S-19264T (=DSM 44701T), isolated from a smear-ripened cheese.</title>
        <authorList>
            <consortium name="US DOE Joint Genome Institute (JGI-PGF)"/>
            <person name="Walter F."/>
            <person name="Albersmeier A."/>
            <person name="Kalinowski J."/>
            <person name="Ruckert C."/>
        </authorList>
    </citation>
    <scope>NUCLEOTIDE SEQUENCE</scope>
    <source>
        <strain evidence="2">VKM B-2222</strain>
    </source>
</reference>
<dbReference type="EMBL" id="BSFH01000024">
    <property type="protein sequence ID" value="GLK63875.1"/>
    <property type="molecule type" value="Genomic_DNA"/>
</dbReference>
<sequence length="62" mass="7140">MNNLIWLIRASRWARNPPSARMVKLVFAVIALGLVIAGLEYFGLWPDWATTERPRGIHLQRP</sequence>
<evidence type="ECO:0000313" key="2">
    <source>
        <dbReference type="EMBL" id="GLK63875.1"/>
    </source>
</evidence>
<keyword evidence="1" id="KW-0812">Transmembrane</keyword>
<keyword evidence="3" id="KW-1185">Reference proteome</keyword>
<gene>
    <name evidence="2" type="ORF">GCM10017635_13460</name>
</gene>
<reference evidence="2" key="2">
    <citation type="submission" date="2023-01" db="EMBL/GenBank/DDBJ databases">
        <authorList>
            <person name="Sun Q."/>
            <person name="Evtushenko L."/>
        </authorList>
    </citation>
    <scope>NUCLEOTIDE SEQUENCE</scope>
    <source>
        <strain evidence="2">VKM B-2222</strain>
    </source>
</reference>
<dbReference type="RefSeq" id="WP_010395880.1">
    <property type="nucleotide sequence ID" value="NZ_BSFH01000024.1"/>
</dbReference>
<name>A0AAD3NYV5_9RHOB</name>
<dbReference type="AlphaFoldDB" id="A0AAD3NYV5"/>
<keyword evidence="1" id="KW-0472">Membrane</keyword>
<feature type="transmembrane region" description="Helical" evidence="1">
    <location>
        <begin position="21"/>
        <end position="44"/>
    </location>
</feature>
<evidence type="ECO:0000256" key="1">
    <source>
        <dbReference type="SAM" id="Phobius"/>
    </source>
</evidence>
<accession>A0AAD3NYV5</accession>
<evidence type="ECO:0000313" key="3">
    <source>
        <dbReference type="Proteomes" id="UP001143349"/>
    </source>
</evidence>
<protein>
    <submittedName>
        <fullName evidence="2">Uncharacterized protein</fullName>
    </submittedName>
</protein>
<organism evidence="2 3">
    <name type="scientific">Paracoccus kondratievae</name>
    <dbReference type="NCBI Taxonomy" id="135740"/>
    <lineage>
        <taxon>Bacteria</taxon>
        <taxon>Pseudomonadati</taxon>
        <taxon>Pseudomonadota</taxon>
        <taxon>Alphaproteobacteria</taxon>
        <taxon>Rhodobacterales</taxon>
        <taxon>Paracoccaceae</taxon>
        <taxon>Paracoccus</taxon>
    </lineage>
</organism>
<proteinExistence type="predicted"/>